<protein>
    <submittedName>
        <fullName evidence="2">Uncharacterized protein</fullName>
    </submittedName>
</protein>
<dbReference type="EMBL" id="PYDT01000009">
    <property type="protein sequence ID" value="THU51887.1"/>
    <property type="molecule type" value="Genomic_DNA"/>
</dbReference>
<gene>
    <name evidence="2" type="ORF">C4D60_Mb06t35800</name>
</gene>
<reference evidence="2 3" key="1">
    <citation type="journal article" date="2019" name="Nat. Plants">
        <title>Genome sequencing of Musa balbisiana reveals subgenome evolution and function divergence in polyploid bananas.</title>
        <authorList>
            <person name="Yao X."/>
        </authorList>
    </citation>
    <scope>NUCLEOTIDE SEQUENCE [LARGE SCALE GENOMIC DNA]</scope>
    <source>
        <strain evidence="3">cv. DH-PKW</strain>
        <tissue evidence="2">Leaves</tissue>
    </source>
</reference>
<feature type="region of interest" description="Disordered" evidence="1">
    <location>
        <begin position="122"/>
        <end position="155"/>
    </location>
</feature>
<evidence type="ECO:0000313" key="2">
    <source>
        <dbReference type="EMBL" id="THU51887.1"/>
    </source>
</evidence>
<organism evidence="2 3">
    <name type="scientific">Musa balbisiana</name>
    <name type="common">Banana</name>
    <dbReference type="NCBI Taxonomy" id="52838"/>
    <lineage>
        <taxon>Eukaryota</taxon>
        <taxon>Viridiplantae</taxon>
        <taxon>Streptophyta</taxon>
        <taxon>Embryophyta</taxon>
        <taxon>Tracheophyta</taxon>
        <taxon>Spermatophyta</taxon>
        <taxon>Magnoliopsida</taxon>
        <taxon>Liliopsida</taxon>
        <taxon>Zingiberales</taxon>
        <taxon>Musaceae</taxon>
        <taxon>Musa</taxon>
    </lineage>
</organism>
<name>A0A4S8IT14_MUSBA</name>
<feature type="compositionally biased region" description="Basic and acidic residues" evidence="1">
    <location>
        <begin position="145"/>
        <end position="155"/>
    </location>
</feature>
<feature type="compositionally biased region" description="Acidic residues" evidence="1">
    <location>
        <begin position="122"/>
        <end position="134"/>
    </location>
</feature>
<evidence type="ECO:0000313" key="3">
    <source>
        <dbReference type="Proteomes" id="UP000317650"/>
    </source>
</evidence>
<evidence type="ECO:0000256" key="1">
    <source>
        <dbReference type="SAM" id="MobiDB-lite"/>
    </source>
</evidence>
<dbReference type="AlphaFoldDB" id="A0A4S8IT14"/>
<dbReference type="Proteomes" id="UP000317650">
    <property type="component" value="Chromosome 6"/>
</dbReference>
<sequence length="155" mass="16957">MEVERRTTSGCCSQRSCWLSKNAAPRERAVQLREHPADGVRQELDLCRRLVVLRARHLDHPAALPIEDLEERAAPLHPVVGVTDPDFVVGEREPGPAVLAAVGAEHGMRAQDVEVRGQQLEEEVPGELLDGEDVNEQRAAAETLDGQRPEHGLGG</sequence>
<keyword evidence="3" id="KW-1185">Reference proteome</keyword>
<comment type="caution">
    <text evidence="2">The sequence shown here is derived from an EMBL/GenBank/DDBJ whole genome shotgun (WGS) entry which is preliminary data.</text>
</comment>
<proteinExistence type="predicted"/>
<accession>A0A4S8IT14</accession>